<dbReference type="AlphaFoldDB" id="A0A6J5J1K3"/>
<dbReference type="EMBL" id="CABWIL020000011">
    <property type="protein sequence ID" value="CAB3965476.1"/>
    <property type="molecule type" value="Genomic_DNA"/>
</dbReference>
<accession>A0A6J5J1K3</accession>
<protein>
    <submittedName>
        <fullName evidence="2">Uncharacterized protein</fullName>
    </submittedName>
</protein>
<name>A0A6J5J1K3_9BURK</name>
<evidence type="ECO:0000313" key="2">
    <source>
        <dbReference type="EMBL" id="CAB3965476.1"/>
    </source>
</evidence>
<dbReference type="Proteomes" id="UP000494301">
    <property type="component" value="Unassembled WGS sequence"/>
</dbReference>
<keyword evidence="1" id="KW-1133">Transmembrane helix</keyword>
<evidence type="ECO:0000256" key="1">
    <source>
        <dbReference type="SAM" id="Phobius"/>
    </source>
</evidence>
<feature type="transmembrane region" description="Helical" evidence="1">
    <location>
        <begin position="112"/>
        <end position="142"/>
    </location>
</feature>
<keyword evidence="1" id="KW-0472">Membrane</keyword>
<feature type="transmembrane region" description="Helical" evidence="1">
    <location>
        <begin position="33"/>
        <end position="51"/>
    </location>
</feature>
<keyword evidence="1" id="KW-0812">Transmembrane</keyword>
<proteinExistence type="predicted"/>
<feature type="transmembrane region" description="Helical" evidence="1">
    <location>
        <begin position="190"/>
        <end position="206"/>
    </location>
</feature>
<sequence>MSNQRFVFSREDLLKEHSLLDIYRIARLTPANGFNVAVTAVVFFVCVAYCVRVGSDQSMVLSLLRQTTADAIAFSASILGFLVAGFTICVSTKSEIFFLMARHERDETGVSYLKYNLSIFLLVFIHYLAFTILCVSIRIFFASGGPGDVFLHDLPVSRDVQGLVKSVGVAVVFIGFVTWFFYVLMLLKSFIFNVYHIVMTGIAMTIDD</sequence>
<organism evidence="2 3">
    <name type="scientific">Burkholderia aenigmatica</name>
    <dbReference type="NCBI Taxonomy" id="2015348"/>
    <lineage>
        <taxon>Bacteria</taxon>
        <taxon>Pseudomonadati</taxon>
        <taxon>Pseudomonadota</taxon>
        <taxon>Betaproteobacteria</taxon>
        <taxon>Burkholderiales</taxon>
        <taxon>Burkholderiaceae</taxon>
        <taxon>Burkholderia</taxon>
        <taxon>Burkholderia cepacia complex</taxon>
    </lineage>
</organism>
<reference evidence="2 3" key="1">
    <citation type="submission" date="2020-04" db="EMBL/GenBank/DDBJ databases">
        <authorList>
            <person name="Depoorter E."/>
        </authorList>
    </citation>
    <scope>NUCLEOTIDE SEQUENCE [LARGE SCALE GENOMIC DNA]</scope>
    <source>
        <strain evidence="2 3">BCC0217</strain>
    </source>
</reference>
<feature type="transmembrane region" description="Helical" evidence="1">
    <location>
        <begin position="71"/>
        <end position="91"/>
    </location>
</feature>
<feature type="transmembrane region" description="Helical" evidence="1">
    <location>
        <begin position="162"/>
        <end position="183"/>
    </location>
</feature>
<evidence type="ECO:0000313" key="3">
    <source>
        <dbReference type="Proteomes" id="UP000494301"/>
    </source>
</evidence>
<gene>
    <name evidence="2" type="ORF">BLA3211_03401</name>
</gene>